<feature type="domain" description="Peptidase C14 caspase" evidence="2">
    <location>
        <begin position="944"/>
        <end position="1182"/>
    </location>
</feature>
<organism evidence="5 6">
    <name type="scientific">Nocardioides eburneiflavus</name>
    <dbReference type="NCBI Taxonomy" id="2518372"/>
    <lineage>
        <taxon>Bacteria</taxon>
        <taxon>Bacillati</taxon>
        <taxon>Actinomycetota</taxon>
        <taxon>Actinomycetes</taxon>
        <taxon>Propionibacteriales</taxon>
        <taxon>Nocardioidaceae</taxon>
        <taxon>Nocardioides</taxon>
    </lineage>
</organism>
<dbReference type="InterPro" id="IPR011600">
    <property type="entry name" value="Pept_C14_caspase"/>
</dbReference>
<comment type="caution">
    <text evidence="5">The sequence shown here is derived from an EMBL/GenBank/DDBJ whole genome shotgun (WGS) entry which is preliminary data.</text>
</comment>
<feature type="region of interest" description="Disordered" evidence="1">
    <location>
        <begin position="513"/>
        <end position="549"/>
    </location>
</feature>
<dbReference type="GO" id="GO:0006508">
    <property type="term" value="P:proteolysis"/>
    <property type="evidence" value="ECO:0007669"/>
    <property type="project" value="InterPro"/>
</dbReference>
<dbReference type="SUPFAM" id="SSF53474">
    <property type="entry name" value="alpha/beta-Hydrolases"/>
    <property type="match status" value="1"/>
</dbReference>
<feature type="compositionally biased region" description="Low complexity" evidence="1">
    <location>
        <begin position="536"/>
        <end position="549"/>
    </location>
</feature>
<evidence type="ECO:0000259" key="3">
    <source>
        <dbReference type="Pfam" id="PF12770"/>
    </source>
</evidence>
<dbReference type="Pfam" id="PF24063">
    <property type="entry name" value="DUF7363"/>
    <property type="match status" value="1"/>
</dbReference>
<evidence type="ECO:0000256" key="1">
    <source>
        <dbReference type="SAM" id="MobiDB-lite"/>
    </source>
</evidence>
<dbReference type="InterPro" id="IPR050452">
    <property type="entry name" value="Metacaspase"/>
</dbReference>
<dbReference type="PANTHER" id="PTHR48104:SF30">
    <property type="entry name" value="METACASPASE-1"/>
    <property type="match status" value="1"/>
</dbReference>
<evidence type="ECO:0000313" key="5">
    <source>
        <dbReference type="EMBL" id="TGN64242.1"/>
    </source>
</evidence>
<dbReference type="AlphaFoldDB" id="A0A4Z1C503"/>
<dbReference type="GO" id="GO:0005737">
    <property type="term" value="C:cytoplasm"/>
    <property type="evidence" value="ECO:0007669"/>
    <property type="project" value="TreeGrafter"/>
</dbReference>
<feature type="region of interest" description="Disordered" evidence="1">
    <location>
        <begin position="1211"/>
        <end position="1231"/>
    </location>
</feature>
<dbReference type="Proteomes" id="UP000297496">
    <property type="component" value="Unassembled WGS sequence"/>
</dbReference>
<accession>A0A4Z1C503</accession>
<protein>
    <submittedName>
        <fullName evidence="5">CHAT domain-containing protein</fullName>
    </submittedName>
</protein>
<feature type="compositionally biased region" description="Pro residues" evidence="1">
    <location>
        <begin position="515"/>
        <end position="528"/>
    </location>
</feature>
<dbReference type="Pfam" id="PF12770">
    <property type="entry name" value="CHAT"/>
    <property type="match status" value="1"/>
</dbReference>
<feature type="domain" description="DUF7363" evidence="4">
    <location>
        <begin position="3"/>
        <end position="104"/>
    </location>
</feature>
<dbReference type="OrthoDB" id="9761935at2"/>
<feature type="compositionally biased region" description="Pro residues" evidence="1">
    <location>
        <begin position="1213"/>
        <end position="1226"/>
    </location>
</feature>
<sequence length="1254" mass="135405">MDDAVPVEVLLSRGEVQVREGTAHDEQVIAMDPSRPLDLVVLRRGFDLDERETPREVGHHTIELPPGEGAARVVFWLRAADEGEGEVQVVARQGHPLPLATLRLVARILPRRAVPLDRRSAEEAVADRPVVRRERPMEATTAFVNPRSLVVDENRVGERCELSFDLVLPGFRSSYSHVVPHKTAVLTALFGDLEHAWQRLKDIGTPATRSAAFQSRLQGLGSRLAADVLPPDLLADLRDHLDEIDELAVITSGETDIPWELVHLWPPDAGEDRDGVGFLGRAGLVRWVYNTGHPTDLSVRTGRAFHLVPAYADALLVLDEAQLEPAYLRPFGAVALTPPDATGLARLLTSGEVDLLHFAGHGFSDDTVTPPVRLMALADYRHGVAVDGDRSRVAYGLDDLRQVLPDVPPLRFGEPGPLVFLNACRIGQPPSTRSESGGFAEVLLRGGAGAFVGCLWSVGDTPAREFVAAFYDALHRGHTIAHATLLGRRAAREAGDISWLAYTVYAHPDARLADRPPPGDPVLPPTVPPAKGSSMTTTAATTPATTRKAPALTRDQLRTIHPHVISTEDGRLAEGASSLPTGVGDFRTVRADIDDLFATRLPAFIEANGGGQVPMVLWAHGGLVNKAGGLRVAHSQVEWWLANGAFPVHFVWRTGLAESLWDAVKDNLPGASRGLDDLWDKVVEGAVRGARGRHTWSAMKNTARLTNEKDTGGAWYFAQKLAAFMKEHEDAVTVHAVGHSAGSIFHSWLVPELLAAGVPQVASLNLLAPAIRVDEFKQRVMKRTVLPKIAATTIFTMSQPFEEDDTCIGVYRKSLLYLIRASLEDDQDAEILGLQECLRRDPDLAVLLGTAGSGAKGEVVWSRTVGGGPRTTSCSTTHGGFDNDRATMDSLARRILGTDDLKAGFGTVPATRGLVEEEPLWPSEAAAFAYIASRERPTTDGPGRRALCIGIDAYPSPADRLAGCVADARAWRQELQHAGFTVDILEDEDATRERIVEGIQDLIVRSRAGDVLVVQFAGHGTTVDDLDGDELEEAVRTGETSDEALCPVDFRDGELLIDDDLGQLWDLLPEGVSLTVFFDSCHSGGNQRQVQDPPVDDTTTNVRLVRLAPEDVAAYRAKRGSVTRASRSLDSERSVYFGACQATELAYESNGQGDFTRMALPRIRECLAGTNQQFYDAVLADFGAGRRQTPVLLPPGLASRAFLAPATAAPVAPEAPRPPAPVPPVTELPALAGGTPREQAIVSVLRGLADLIEA</sequence>
<dbReference type="InterPro" id="IPR029058">
    <property type="entry name" value="AB_hydrolase_fold"/>
</dbReference>
<evidence type="ECO:0000259" key="2">
    <source>
        <dbReference type="Pfam" id="PF00656"/>
    </source>
</evidence>
<dbReference type="PANTHER" id="PTHR48104">
    <property type="entry name" value="METACASPASE-4"/>
    <property type="match status" value="1"/>
</dbReference>
<dbReference type="InterPro" id="IPR055787">
    <property type="entry name" value="DUF7363"/>
</dbReference>
<reference evidence="5 6" key="1">
    <citation type="submission" date="2019-04" db="EMBL/GenBank/DDBJ databases">
        <title>Three New Species of Nocardioides, Nocardioides euryhalodurans sp. nov., Nocardioides seonyuensis sp. nov. and Nocardioides eburneoflavus sp. nov. Isolated from Soil.</title>
        <authorList>
            <person name="Roh S.G."/>
            <person name="Lee C."/>
            <person name="Kim M.-K."/>
            <person name="Kim S.B."/>
        </authorList>
    </citation>
    <scope>NUCLEOTIDE SEQUENCE [LARGE SCALE GENOMIC DNA]</scope>
    <source>
        <strain evidence="5 6">MMS17-SY213</strain>
    </source>
</reference>
<dbReference type="InterPro" id="IPR029030">
    <property type="entry name" value="Caspase-like_dom_sf"/>
</dbReference>
<dbReference type="GO" id="GO:0004197">
    <property type="term" value="F:cysteine-type endopeptidase activity"/>
    <property type="evidence" value="ECO:0007669"/>
    <property type="project" value="InterPro"/>
</dbReference>
<evidence type="ECO:0000259" key="4">
    <source>
        <dbReference type="Pfam" id="PF24063"/>
    </source>
</evidence>
<dbReference type="EMBL" id="SRRO01000001">
    <property type="protein sequence ID" value="TGN64242.1"/>
    <property type="molecule type" value="Genomic_DNA"/>
</dbReference>
<keyword evidence="6" id="KW-1185">Reference proteome</keyword>
<evidence type="ECO:0000313" key="6">
    <source>
        <dbReference type="Proteomes" id="UP000297496"/>
    </source>
</evidence>
<dbReference type="SUPFAM" id="SSF52129">
    <property type="entry name" value="Caspase-like"/>
    <property type="match status" value="1"/>
</dbReference>
<proteinExistence type="predicted"/>
<dbReference type="Pfam" id="PF00656">
    <property type="entry name" value="Peptidase_C14"/>
    <property type="match status" value="1"/>
</dbReference>
<name>A0A4Z1C503_9ACTN</name>
<gene>
    <name evidence="5" type="ORF">EXE59_09985</name>
</gene>
<feature type="domain" description="CHAT" evidence="3">
    <location>
        <begin position="246"/>
        <end position="483"/>
    </location>
</feature>
<dbReference type="InterPro" id="IPR024983">
    <property type="entry name" value="CHAT_dom"/>
</dbReference>
<dbReference type="Gene3D" id="3.40.50.1460">
    <property type="match status" value="1"/>
</dbReference>